<name>A0AAV2MTQ9_KNICA</name>
<reference evidence="2 3" key="1">
    <citation type="submission" date="2024-04" db="EMBL/GenBank/DDBJ databases">
        <authorList>
            <person name="Waldvogel A.-M."/>
            <person name="Schoenle A."/>
        </authorList>
    </citation>
    <scope>NUCLEOTIDE SEQUENCE [LARGE SCALE GENOMIC DNA]</scope>
</reference>
<dbReference type="Proteomes" id="UP001497482">
    <property type="component" value="Chromosome 9"/>
</dbReference>
<gene>
    <name evidence="2" type="ORF">KC01_LOCUS42103</name>
</gene>
<evidence type="ECO:0000256" key="1">
    <source>
        <dbReference type="SAM" id="MobiDB-lite"/>
    </source>
</evidence>
<dbReference type="AlphaFoldDB" id="A0AAV2MTQ9"/>
<proteinExistence type="predicted"/>
<sequence>MKMSQQMYRYEQSFLNYCHAHLTLLPEVGGASSAAGPDLPLPLPPPPRPQNPYEAPQHCPRTFSLQQ</sequence>
<keyword evidence="3" id="KW-1185">Reference proteome</keyword>
<protein>
    <submittedName>
        <fullName evidence="2">Uncharacterized protein</fullName>
    </submittedName>
</protein>
<feature type="compositionally biased region" description="Pro residues" evidence="1">
    <location>
        <begin position="39"/>
        <end position="50"/>
    </location>
</feature>
<evidence type="ECO:0000313" key="2">
    <source>
        <dbReference type="EMBL" id="CAL1616326.1"/>
    </source>
</evidence>
<feature type="region of interest" description="Disordered" evidence="1">
    <location>
        <begin position="29"/>
        <end position="67"/>
    </location>
</feature>
<dbReference type="EMBL" id="OZ035831">
    <property type="protein sequence ID" value="CAL1616326.1"/>
    <property type="molecule type" value="Genomic_DNA"/>
</dbReference>
<organism evidence="2 3">
    <name type="scientific">Knipowitschia caucasica</name>
    <name type="common">Caucasian dwarf goby</name>
    <name type="synonym">Pomatoschistus caucasicus</name>
    <dbReference type="NCBI Taxonomy" id="637954"/>
    <lineage>
        <taxon>Eukaryota</taxon>
        <taxon>Metazoa</taxon>
        <taxon>Chordata</taxon>
        <taxon>Craniata</taxon>
        <taxon>Vertebrata</taxon>
        <taxon>Euteleostomi</taxon>
        <taxon>Actinopterygii</taxon>
        <taxon>Neopterygii</taxon>
        <taxon>Teleostei</taxon>
        <taxon>Neoteleostei</taxon>
        <taxon>Acanthomorphata</taxon>
        <taxon>Gobiaria</taxon>
        <taxon>Gobiiformes</taxon>
        <taxon>Gobioidei</taxon>
        <taxon>Gobiidae</taxon>
        <taxon>Gobiinae</taxon>
        <taxon>Knipowitschia</taxon>
    </lineage>
</organism>
<evidence type="ECO:0000313" key="3">
    <source>
        <dbReference type="Proteomes" id="UP001497482"/>
    </source>
</evidence>
<accession>A0AAV2MTQ9</accession>